<reference evidence="2 3" key="1">
    <citation type="submission" date="2022-10" db="EMBL/GenBank/DDBJ databases">
        <title>Defluviimonas sp. nov., isolated from ocean surface water.</title>
        <authorList>
            <person name="He W."/>
            <person name="Wang L."/>
            <person name="Zhang D.-F."/>
        </authorList>
    </citation>
    <scope>NUCLEOTIDE SEQUENCE [LARGE SCALE GENOMIC DNA]</scope>
    <source>
        <strain evidence="2 3">WL0002</strain>
    </source>
</reference>
<evidence type="ECO:0000256" key="1">
    <source>
        <dbReference type="SAM" id="Phobius"/>
    </source>
</evidence>
<comment type="caution">
    <text evidence="2">The sequence shown here is derived from an EMBL/GenBank/DDBJ whole genome shotgun (WGS) entry which is preliminary data.</text>
</comment>
<protein>
    <recommendedName>
        <fullName evidence="4">Dolichyl-phosphate-mannose-protein mannosyltransferase</fullName>
    </recommendedName>
</protein>
<feature type="transmembrane region" description="Helical" evidence="1">
    <location>
        <begin position="127"/>
        <end position="147"/>
    </location>
</feature>
<sequence length="570" mass="61101">MANHDTFAPKLGDFTSSAPPARLSPLRLVVAAMVFLLSVVMAAGMNASVDDTFITLTYARNLVETGFPYWHPSLPPVEGFTSLGHVLLIALVHATGPDPVVASAVVTLTSLALLFAALAHALRGMTFLAYAAGLLTFGACTSLNTWVSNGLDAVPYTLAFFLAYLSTLHAHEARRLSILTALALIGLVLMRPEGMIIAPVVLVHFWLTNRPTSADRRTSVLLTAAPIVVIFALTAWRLWAFGYPLPNTFYAKASATRTIEVLQGLEYTWTWVSSSFGALVLATLIAMRLGLTPVVHLCFVFGTIALVILEGGDSHPESRFFLPLLPLLAVDVARLVNVCSHVPGGNLRAVAIIIASLLFVRQTDNAAVHHGSRLVPPHLLRGVDKITSDQKGTLEMVLGSGASAWAATAQRLAAVAFTDDQIGAVDVGAIAYVTRRPVLDAMGLNHAGIAHAPRPEDFANKWGNLRFDKVAEAAPPIIYPAFPWQTDFSFDDLVTGRHACGPLARDLSFRVAPFVDALEESYLCTAVKDADSGLVLNFLAHRTAYDTARLSGLDYTQSNCLPGLVAACPY</sequence>
<name>A0ABT2ZBS8_9RHOB</name>
<evidence type="ECO:0000313" key="3">
    <source>
        <dbReference type="Proteomes" id="UP001652542"/>
    </source>
</evidence>
<keyword evidence="3" id="KW-1185">Reference proteome</keyword>
<feature type="transmembrane region" description="Helical" evidence="1">
    <location>
        <begin position="267"/>
        <end position="287"/>
    </location>
</feature>
<feature type="transmembrane region" description="Helical" evidence="1">
    <location>
        <begin position="293"/>
        <end position="309"/>
    </location>
</feature>
<keyword evidence="1" id="KW-0812">Transmembrane</keyword>
<dbReference type="RefSeq" id="WP_263734197.1">
    <property type="nucleotide sequence ID" value="NZ_JAOWKY010000001.1"/>
</dbReference>
<evidence type="ECO:0008006" key="4">
    <source>
        <dbReference type="Google" id="ProtNLM"/>
    </source>
</evidence>
<feature type="transmembrane region" description="Helical" evidence="1">
    <location>
        <begin position="26"/>
        <end position="45"/>
    </location>
</feature>
<dbReference type="Proteomes" id="UP001652542">
    <property type="component" value="Unassembled WGS sequence"/>
</dbReference>
<keyword evidence="1" id="KW-0472">Membrane</keyword>
<accession>A0ABT2ZBS8</accession>
<organism evidence="2 3">
    <name type="scientific">Albidovulum marisflavi</name>
    <dbReference type="NCBI Taxonomy" id="2984159"/>
    <lineage>
        <taxon>Bacteria</taxon>
        <taxon>Pseudomonadati</taxon>
        <taxon>Pseudomonadota</taxon>
        <taxon>Alphaproteobacteria</taxon>
        <taxon>Rhodobacterales</taxon>
        <taxon>Paracoccaceae</taxon>
        <taxon>Albidovulum</taxon>
    </lineage>
</organism>
<keyword evidence="1" id="KW-1133">Transmembrane helix</keyword>
<evidence type="ECO:0000313" key="2">
    <source>
        <dbReference type="EMBL" id="MCV2868595.1"/>
    </source>
</evidence>
<dbReference type="EMBL" id="JAOWKY010000001">
    <property type="protein sequence ID" value="MCV2868595.1"/>
    <property type="molecule type" value="Genomic_DNA"/>
</dbReference>
<feature type="transmembrane region" description="Helical" evidence="1">
    <location>
        <begin position="219"/>
        <end position="239"/>
    </location>
</feature>
<feature type="transmembrane region" description="Helical" evidence="1">
    <location>
        <begin position="100"/>
        <end position="120"/>
    </location>
</feature>
<gene>
    <name evidence="2" type="ORF">OEW28_08135</name>
</gene>
<feature type="transmembrane region" description="Helical" evidence="1">
    <location>
        <begin position="182"/>
        <end position="207"/>
    </location>
</feature>
<proteinExistence type="predicted"/>